<dbReference type="EMBL" id="JAAIWM010000001">
    <property type="protein sequence ID" value="NEY71002.1"/>
    <property type="molecule type" value="Genomic_DNA"/>
</dbReference>
<organism evidence="2 3">
    <name type="scientific">Bacillus mesophilus</name>
    <dbReference type="NCBI Taxonomy" id="1808955"/>
    <lineage>
        <taxon>Bacteria</taxon>
        <taxon>Bacillati</taxon>
        <taxon>Bacillota</taxon>
        <taxon>Bacilli</taxon>
        <taxon>Bacillales</taxon>
        <taxon>Bacillaceae</taxon>
        <taxon>Bacillus</taxon>
    </lineage>
</organism>
<comment type="caution">
    <text evidence="2">The sequence shown here is derived from an EMBL/GenBank/DDBJ whole genome shotgun (WGS) entry which is preliminary data.</text>
</comment>
<gene>
    <name evidence="2" type="ORF">G4D63_04515</name>
</gene>
<protein>
    <submittedName>
        <fullName evidence="2">Uncharacterized protein</fullName>
    </submittedName>
</protein>
<evidence type="ECO:0000313" key="3">
    <source>
        <dbReference type="Proteomes" id="UP000481043"/>
    </source>
</evidence>
<dbReference type="Proteomes" id="UP000481043">
    <property type="component" value="Unassembled WGS sequence"/>
</dbReference>
<sequence>MIKFISYLVLFIIIGYFYGGITEGTVFDNFFVMLLGLFVLIFVVEYITSLFKKKGNSEEVDLDVMNSEKKDPETWNEMIETAKMDFDKTWNLTYKDHEIQIVNRYNHEQLFINGELVSEKKRKGWVTWVTPSQTLTGAITVNNHSQVVKVKLGGLISLNCKVYVGEELIFKKKVSYNLLTGGVKEND</sequence>
<keyword evidence="1" id="KW-0472">Membrane</keyword>
<dbReference type="RefSeq" id="WP_163178099.1">
    <property type="nucleotide sequence ID" value="NZ_JAAIWM010000001.1"/>
</dbReference>
<name>A0A6M0Q443_9BACI</name>
<evidence type="ECO:0000313" key="2">
    <source>
        <dbReference type="EMBL" id="NEY71002.1"/>
    </source>
</evidence>
<reference evidence="2 3" key="1">
    <citation type="submission" date="2020-02" db="EMBL/GenBank/DDBJ databases">
        <title>Bacillus aquiflavi sp. nov., isolated from yellow water of strong flavor Chinese baijiu in Yibin region of China.</title>
        <authorList>
            <person name="Xie J."/>
        </authorList>
    </citation>
    <scope>NUCLEOTIDE SEQUENCE [LARGE SCALE GENOMIC DNA]</scope>
    <source>
        <strain evidence="2 3">SA4</strain>
    </source>
</reference>
<feature type="transmembrane region" description="Helical" evidence="1">
    <location>
        <begin position="29"/>
        <end position="47"/>
    </location>
</feature>
<dbReference type="AlphaFoldDB" id="A0A6M0Q443"/>
<keyword evidence="1" id="KW-1133">Transmembrane helix</keyword>
<evidence type="ECO:0000256" key="1">
    <source>
        <dbReference type="SAM" id="Phobius"/>
    </source>
</evidence>
<proteinExistence type="predicted"/>
<keyword evidence="1" id="KW-0812">Transmembrane</keyword>
<accession>A0A6M0Q443</accession>
<keyword evidence="3" id="KW-1185">Reference proteome</keyword>